<gene>
    <name evidence="2" type="ORF">NDU88_000898</name>
</gene>
<evidence type="ECO:0000313" key="3">
    <source>
        <dbReference type="Proteomes" id="UP001066276"/>
    </source>
</evidence>
<feature type="compositionally biased region" description="Basic and acidic residues" evidence="1">
    <location>
        <begin position="66"/>
        <end position="93"/>
    </location>
</feature>
<organism evidence="2 3">
    <name type="scientific">Pleurodeles waltl</name>
    <name type="common">Iberian ribbed newt</name>
    <dbReference type="NCBI Taxonomy" id="8319"/>
    <lineage>
        <taxon>Eukaryota</taxon>
        <taxon>Metazoa</taxon>
        <taxon>Chordata</taxon>
        <taxon>Craniata</taxon>
        <taxon>Vertebrata</taxon>
        <taxon>Euteleostomi</taxon>
        <taxon>Amphibia</taxon>
        <taxon>Batrachia</taxon>
        <taxon>Caudata</taxon>
        <taxon>Salamandroidea</taxon>
        <taxon>Salamandridae</taxon>
        <taxon>Pleurodelinae</taxon>
        <taxon>Pleurodeles</taxon>
    </lineage>
</organism>
<keyword evidence="3" id="KW-1185">Reference proteome</keyword>
<protein>
    <submittedName>
        <fullName evidence="2">Uncharacterized protein</fullName>
    </submittedName>
</protein>
<comment type="caution">
    <text evidence="2">The sequence shown here is derived from an EMBL/GenBank/DDBJ whole genome shotgun (WGS) entry which is preliminary data.</text>
</comment>
<evidence type="ECO:0000313" key="2">
    <source>
        <dbReference type="EMBL" id="KAJ1213260.1"/>
    </source>
</evidence>
<sequence length="93" mass="10707">MHWSCHGARAARIGSRVDSWDKEERIFIEEQWGRGGQQNKARKRARAGKVKLQAKAEPTATMKTVLEAREGDEETRSRPRKQMEVGDKDEKTQ</sequence>
<dbReference type="AlphaFoldDB" id="A0AAV7WGU3"/>
<dbReference type="EMBL" id="JANPWB010000001">
    <property type="protein sequence ID" value="KAJ1213260.1"/>
    <property type="molecule type" value="Genomic_DNA"/>
</dbReference>
<reference evidence="2" key="1">
    <citation type="journal article" date="2022" name="bioRxiv">
        <title>Sequencing and chromosome-scale assembly of the giantPleurodeles waltlgenome.</title>
        <authorList>
            <person name="Brown T."/>
            <person name="Elewa A."/>
            <person name="Iarovenko S."/>
            <person name="Subramanian E."/>
            <person name="Araus A.J."/>
            <person name="Petzold A."/>
            <person name="Susuki M."/>
            <person name="Suzuki K.-i.T."/>
            <person name="Hayashi T."/>
            <person name="Toyoda A."/>
            <person name="Oliveira C."/>
            <person name="Osipova E."/>
            <person name="Leigh N.D."/>
            <person name="Simon A."/>
            <person name="Yun M.H."/>
        </authorList>
    </citation>
    <scope>NUCLEOTIDE SEQUENCE</scope>
    <source>
        <strain evidence="2">20211129_DDA</strain>
        <tissue evidence="2">Liver</tissue>
    </source>
</reference>
<accession>A0AAV7WGU3</accession>
<dbReference type="Proteomes" id="UP001066276">
    <property type="component" value="Chromosome 1_1"/>
</dbReference>
<feature type="compositionally biased region" description="Basic residues" evidence="1">
    <location>
        <begin position="40"/>
        <end position="49"/>
    </location>
</feature>
<evidence type="ECO:0000256" key="1">
    <source>
        <dbReference type="SAM" id="MobiDB-lite"/>
    </source>
</evidence>
<name>A0AAV7WGU3_PLEWA</name>
<proteinExistence type="predicted"/>
<feature type="region of interest" description="Disordered" evidence="1">
    <location>
        <begin position="33"/>
        <end position="93"/>
    </location>
</feature>